<evidence type="ECO:0000313" key="2">
    <source>
        <dbReference type="EMBL" id="ACS38808.1"/>
    </source>
</evidence>
<organism evidence="2 3">
    <name type="scientific">Methylorubrum extorquens (strain ATCC 14718 / DSM 1338 / JCM 2805 / NCIMB 9133 / AM1)</name>
    <name type="common">Methylobacterium extorquens</name>
    <dbReference type="NCBI Taxonomy" id="272630"/>
    <lineage>
        <taxon>Bacteria</taxon>
        <taxon>Pseudomonadati</taxon>
        <taxon>Pseudomonadota</taxon>
        <taxon>Alphaproteobacteria</taxon>
        <taxon>Hyphomicrobiales</taxon>
        <taxon>Methylobacteriaceae</taxon>
        <taxon>Methylorubrum</taxon>
    </lineage>
</organism>
<protein>
    <submittedName>
        <fullName evidence="2">Uncharacterized protein</fullName>
    </submittedName>
</protein>
<evidence type="ECO:0000313" key="3">
    <source>
        <dbReference type="Proteomes" id="UP000009081"/>
    </source>
</evidence>
<feature type="compositionally biased region" description="Basic and acidic residues" evidence="1">
    <location>
        <begin position="51"/>
        <end position="61"/>
    </location>
</feature>
<feature type="compositionally biased region" description="Polar residues" evidence="1">
    <location>
        <begin position="69"/>
        <end position="81"/>
    </location>
</feature>
<gene>
    <name evidence="2" type="ordered locus">MexAM1_META1p0900</name>
</gene>
<dbReference type="AlphaFoldDB" id="C5AWI0"/>
<accession>C5AWI0</accession>
<reference evidence="2 3" key="1">
    <citation type="journal article" date="2009" name="PLoS ONE">
        <title>Methylobacterium genome sequences: a reference blueprint to investigate microbial metabolism of C1 compounds from natural and industrial sources.</title>
        <authorList>
            <person name="Vuilleumier S."/>
            <person name="Chistoserdova L."/>
            <person name="Lee M.-C."/>
            <person name="Bringel F."/>
            <person name="Lajus A."/>
            <person name="Zhou Y."/>
            <person name="Gourion B."/>
            <person name="Barbe V."/>
            <person name="Chang J."/>
            <person name="Cruveiller S."/>
            <person name="Dossat C."/>
            <person name="Gillett W."/>
            <person name="Gruffaz C."/>
            <person name="Haugen E."/>
            <person name="Hourcade E."/>
            <person name="Levy R."/>
            <person name="Mangenot S."/>
            <person name="Muller E."/>
            <person name="Nadalig T."/>
            <person name="Pagni M."/>
            <person name="Penny C."/>
            <person name="Peyraud R."/>
            <person name="Robinson D.G."/>
            <person name="Roche D."/>
            <person name="Rouy Z."/>
            <person name="Saenampechek C."/>
            <person name="Salvignol G."/>
            <person name="Vallenet D."/>
            <person name="Wu Z."/>
            <person name="Marx C.J."/>
            <person name="Vorholt J.A."/>
            <person name="Olson M.V."/>
            <person name="Kaul R."/>
            <person name="Weissenbach J."/>
            <person name="Medigue C."/>
            <person name="Lidstrom M.E."/>
        </authorList>
    </citation>
    <scope>NUCLEOTIDE SEQUENCE [LARGE SCALE GENOMIC DNA]</scope>
    <source>
        <strain evidence="3">ATCC 14718 / DSM 1338 / JCM 2805 / NCIMB 9133 / AM1</strain>
    </source>
</reference>
<dbReference type="EMBL" id="CP001510">
    <property type="protein sequence ID" value="ACS38808.1"/>
    <property type="molecule type" value="Genomic_DNA"/>
</dbReference>
<evidence type="ECO:0000256" key="1">
    <source>
        <dbReference type="SAM" id="MobiDB-lite"/>
    </source>
</evidence>
<sequence length="81" mass="8950">MTAGGCRHARFRQAARRHLLESGSFNHVFWCPSPLGGHDAQRMAEGSTNGVKRDENHEEARLRRKRESGCSSTFLPGPASS</sequence>
<dbReference type="Proteomes" id="UP000009081">
    <property type="component" value="Chromosome"/>
</dbReference>
<keyword evidence="3" id="KW-1185">Reference proteome</keyword>
<dbReference type="HOGENOM" id="CLU_2569847_0_0_5"/>
<feature type="region of interest" description="Disordered" evidence="1">
    <location>
        <begin position="36"/>
        <end position="81"/>
    </location>
</feature>
<dbReference type="OrthoDB" id="9805730at2"/>
<proteinExistence type="predicted"/>
<dbReference type="KEGG" id="mea:Mex_1p0900"/>
<name>C5AWI0_METEA</name>